<dbReference type="PANTHER" id="PTHR39177:SF1">
    <property type="entry name" value="ABC TRANSPORTER PERMEASE YTRC-RELATED"/>
    <property type="match status" value="1"/>
</dbReference>
<evidence type="ECO:0000256" key="1">
    <source>
        <dbReference type="SAM" id="Phobius"/>
    </source>
</evidence>
<dbReference type="RefSeq" id="WP_092361131.1">
    <property type="nucleotide sequence ID" value="NZ_DAINWJ010000001.1"/>
</dbReference>
<dbReference type="PANTHER" id="PTHR39177">
    <property type="entry name" value="ABC TRANSPORTER PERMEASE YTRC-RELATED"/>
    <property type="match status" value="1"/>
</dbReference>
<evidence type="ECO:0000313" key="3">
    <source>
        <dbReference type="EMBL" id="SET24132.1"/>
    </source>
</evidence>
<feature type="transmembrane region" description="Helical" evidence="1">
    <location>
        <begin position="20"/>
        <end position="39"/>
    </location>
</feature>
<reference evidence="4" key="1">
    <citation type="submission" date="2016-10" db="EMBL/GenBank/DDBJ databases">
        <authorList>
            <person name="Varghese N."/>
            <person name="Submissions S."/>
        </authorList>
    </citation>
    <scope>NUCLEOTIDE SEQUENCE [LARGE SCALE GENOMIC DNA]</scope>
    <source>
        <strain evidence="4">NLAE-zl-G277</strain>
    </source>
</reference>
<protein>
    <submittedName>
        <fullName evidence="3">ABC-2 type transport system permease protein</fullName>
    </submittedName>
</protein>
<dbReference type="AlphaFoldDB" id="A0A1I0CX29"/>
<organism evidence="3 4">
    <name type="scientific">Enterocloster lavalensis</name>
    <dbReference type="NCBI Taxonomy" id="460384"/>
    <lineage>
        <taxon>Bacteria</taxon>
        <taxon>Bacillati</taxon>
        <taxon>Bacillota</taxon>
        <taxon>Clostridia</taxon>
        <taxon>Lachnospirales</taxon>
        <taxon>Lachnospiraceae</taxon>
        <taxon>Enterocloster</taxon>
    </lineage>
</organism>
<feature type="transmembrane region" description="Helical" evidence="1">
    <location>
        <begin position="91"/>
        <end position="111"/>
    </location>
</feature>
<keyword evidence="4" id="KW-1185">Reference proteome</keyword>
<name>A0A1I0CX29_9FIRM</name>
<feature type="transmembrane region" description="Helical" evidence="1">
    <location>
        <begin position="272"/>
        <end position="293"/>
    </location>
</feature>
<dbReference type="InterPro" id="IPR045611">
    <property type="entry name" value="DUF6449"/>
</dbReference>
<gene>
    <name evidence="3" type="ORF">SAMN05216313_103207</name>
</gene>
<feature type="domain" description="DUF6449" evidence="2">
    <location>
        <begin position="512"/>
        <end position="667"/>
    </location>
</feature>
<dbReference type="InterPro" id="IPR053046">
    <property type="entry name" value="ABC-5_transporter"/>
</dbReference>
<feature type="transmembrane region" description="Helical" evidence="1">
    <location>
        <begin position="371"/>
        <end position="389"/>
    </location>
</feature>
<proteinExistence type="predicted"/>
<feature type="transmembrane region" description="Helical" evidence="1">
    <location>
        <begin position="314"/>
        <end position="333"/>
    </location>
</feature>
<keyword evidence="1" id="KW-1133">Transmembrane helix</keyword>
<feature type="transmembrane region" description="Helical" evidence="1">
    <location>
        <begin position="175"/>
        <end position="197"/>
    </location>
</feature>
<evidence type="ECO:0000259" key="2">
    <source>
        <dbReference type="Pfam" id="PF20047"/>
    </source>
</evidence>
<dbReference type="GeneID" id="93278465"/>
<accession>A0A1I0CX29</accession>
<evidence type="ECO:0000313" key="4">
    <source>
        <dbReference type="Proteomes" id="UP000198508"/>
    </source>
</evidence>
<sequence length="814" mass="91424">MTSKSLFFKLLRENVKRRAWAIALAVLGFFFSLPINLALTMENAIKTKFWRYNDYEQLVFAEGVSEAEKLAKILEIKTQIVLDSVKFGNGLIAFLIIVAAVVIGVSSFSYLHNRRKVDFYHSIPVRREILFAVQYMGGFLIVALAYLVNLGILMVVSCAYQVPLSAVLGTAMMGWLLNLLFFLLMYAVVSIAMIMTGNMLVGILGTGVFFFYMPGMITLLVGYCSTFFETIHYYFLTGDGSPFMAAIKWTSPVSAYITAIGWNMGNQLGKHIPALFIVLFAAVALALLALELYRKRPSESAGKAMAFKWSMMPIRVLLVFAFGMGGAMFFWLLQSTIVWLVFGAVMGSLISHCVIEIIYNFDFKKLLSHKLQYAGCLACVLLAVMAFRFDWFRYDSYVPDEGKVAEAAVEIRLDSGWANFLEIEPKEDGTLGITYYDGVEILPDHMHITNLAPVLRIAEQGRDEALERREKQMRRFTDHETSAGSSSFIIGYENDGDEGENGRYNTRVSVVYTLKSGRKVYRQYDLYLSRVMDDYSALYDSPEYKDGLYYRVMELQPSDVAKVSYSERNKRVSVSPDGNSGYGDLLAAYQADLAELTTTQRLEENPIGQIWFVNRYESAYAEQQLKLYQQRNAGAKIRMYDYDLDTSQTWPVYPSFERTLSALEAHGIQVGDVVPDDEIRSVMLDMSGVMRELGLRELEEEELAARYPVSGAGATLVFEEPENIRLLMDAMVGEECLSFNGLCDAQVAVYVTTDTAAPTGRSGGYLQTNKITPEIKALFKGTPLEEYDLTGETEEADRVTAIEVPIMAESVVVD</sequence>
<feature type="transmembrane region" description="Helical" evidence="1">
    <location>
        <begin position="339"/>
        <end position="359"/>
    </location>
</feature>
<feature type="transmembrane region" description="Helical" evidence="1">
    <location>
        <begin position="209"/>
        <end position="235"/>
    </location>
</feature>
<keyword evidence="1" id="KW-0472">Membrane</keyword>
<dbReference type="Pfam" id="PF20047">
    <property type="entry name" value="DUF6449"/>
    <property type="match status" value="1"/>
</dbReference>
<dbReference type="EMBL" id="FOIM01000003">
    <property type="protein sequence ID" value="SET24132.1"/>
    <property type="molecule type" value="Genomic_DNA"/>
</dbReference>
<feature type="transmembrane region" description="Helical" evidence="1">
    <location>
        <begin position="132"/>
        <end position="155"/>
    </location>
</feature>
<dbReference type="STRING" id="460384.SAMN05216313_103207"/>
<dbReference type="Proteomes" id="UP000198508">
    <property type="component" value="Unassembled WGS sequence"/>
</dbReference>
<keyword evidence="1" id="KW-0812">Transmembrane</keyword>